<evidence type="ECO:0000256" key="3">
    <source>
        <dbReference type="ARBA" id="ARBA00022741"/>
    </source>
</evidence>
<keyword evidence="8" id="KW-1133">Transmembrane helix</keyword>
<dbReference type="InParanoid" id="A0A0D2X4I0"/>
<dbReference type="InterPro" id="IPR017441">
    <property type="entry name" value="Protein_kinase_ATP_BS"/>
</dbReference>
<dbReference type="AlphaFoldDB" id="A0A0D2X4I0"/>
<evidence type="ECO:0000256" key="1">
    <source>
        <dbReference type="ARBA" id="ARBA00022527"/>
    </source>
</evidence>
<protein>
    <submittedName>
        <fullName evidence="10">CAMK/CAMKL protein kinase</fullName>
    </submittedName>
</protein>
<dbReference type="Proteomes" id="UP000008743">
    <property type="component" value="Unassembled WGS sequence"/>
</dbReference>
<dbReference type="PROSITE" id="PS00107">
    <property type="entry name" value="PROTEIN_KINASE_ATP"/>
    <property type="match status" value="1"/>
</dbReference>
<dbReference type="SMART" id="SM00220">
    <property type="entry name" value="S_TKc"/>
    <property type="match status" value="1"/>
</dbReference>
<evidence type="ECO:0000313" key="10">
    <source>
        <dbReference type="EMBL" id="KJE96094.1"/>
    </source>
</evidence>
<evidence type="ECO:0000256" key="7">
    <source>
        <dbReference type="SAM" id="MobiDB-lite"/>
    </source>
</evidence>
<sequence>MPSCSTQFVQRRYYLCFFLTRPHFEGAVLLGRLIYLFTVSCHPSSAHDVFTFRNSSSAPAPSNKKSLRSVRQCKCQHLDFVHNNSNINNPQSRKRRVQIKNLTFPLFVVFFSLRFFVFAFCTPGVFFPSPFRALSELCLVYMSTVINMADAAPPVAAPSAGFPPVYAAHADGAIRAGVESQRQHALPFTSEFPFVSGTLYDATRRHVSQGVQGSTYTLGDYHIDINRAPLGSGTSGEVRLGVHVFTGRQVALKFIAKTAKPKQLLRIRKEAEYLTVLHHPNIVELVECLETETHTVLVMEFVSGGELFGLIKGHKNQKLRERETRPYFRQLLAAIHCCHARGIVHRDLKPENILLDSTKTCIKLIDFGYGNTVLPGRLLESQCGSPHYTAPEIISGKHYSGPETDIWALGVILFVTVTGRFPFGGRSTHEVYNTILTREPVYPPHLSRSCVDLISKILVKDSRGRISLAEISRHKWINKNYDFYVDMSTADPINVRIVREHDDETEPAALPLAPHSTPDIIPPRHVGSAPALAMLNHHPLPTTAAMPNQHGVRQPLPQQQQQQQQQQHHQQQLQYQQQQQQYQQEHPTFRGAAGVHMATGMSVASPPSVAAVTGSPDTAPMQIDQHHAARQPASAVPIRLGQVPKSSSTPALPVMAAAAMEAGRARVVGHVSQPVVSEIPPFSRRNAVVYGAQTLTPEEQVKRQMTAMHIAALQGMDPSGQRTANPREDKNQRAQPRLRIPQPEPFKPGTAAPNPPPVQPAVFPVKLPDGSRPPVSPLHEKALRRRHEESVSKRSSGLARRSMSESYDKLMRSASTCDMSEAISGTAPTPANASNEARTRGLRGHGSSPTFGGHVVPTVPTVPTVPSPGVQTTARGSTAAKLMDRYQPVGSVEHTPPAAPGIAHRRMSGATPMTVHAPGNDVPEEVHFARPHMTYDSAAHDAAAQARFYEAGAAVREDSHLREDDQHEEAGHHAASHQPMVSDDSEYADALDDEDDDPDETDVHENLSSDETESMVMALSRSATSTSGSACSNPIVAADNAHFHQGRHHHSTVEHQHNHRRSSTSKQPQASGEAMAMSTSHDHRDLGHSPSSSKPASGKRLVAQKLGKVKEQVRKMFKLFG</sequence>
<dbReference type="PANTHER" id="PTHR24346">
    <property type="entry name" value="MAP/MICROTUBULE AFFINITY-REGULATING KINASE"/>
    <property type="match status" value="1"/>
</dbReference>
<proteinExistence type="predicted"/>
<dbReference type="PANTHER" id="PTHR24346:SF82">
    <property type="entry name" value="KP78A-RELATED"/>
    <property type="match status" value="1"/>
</dbReference>
<dbReference type="InterPro" id="IPR000719">
    <property type="entry name" value="Prot_kinase_dom"/>
</dbReference>
<feature type="compositionally biased region" description="Polar residues" evidence="7">
    <location>
        <begin position="1021"/>
        <end position="1032"/>
    </location>
</feature>
<gene>
    <name evidence="10" type="ORF">CAOG_008985</name>
</gene>
<keyword evidence="1" id="KW-0723">Serine/threonine-protein kinase</keyword>
<feature type="compositionally biased region" description="Polar residues" evidence="7">
    <location>
        <begin position="826"/>
        <end position="836"/>
    </location>
</feature>
<feature type="domain" description="Protein kinase" evidence="9">
    <location>
        <begin position="224"/>
        <end position="477"/>
    </location>
</feature>
<dbReference type="GO" id="GO:0035556">
    <property type="term" value="P:intracellular signal transduction"/>
    <property type="evidence" value="ECO:0007669"/>
    <property type="project" value="TreeGrafter"/>
</dbReference>
<feature type="compositionally biased region" description="Low complexity" evidence="7">
    <location>
        <begin position="849"/>
        <end position="873"/>
    </location>
</feature>
<dbReference type="Gene3D" id="1.10.510.10">
    <property type="entry name" value="Transferase(Phosphotransferase) domain 1"/>
    <property type="match status" value="1"/>
</dbReference>
<keyword evidence="3 6" id="KW-0547">Nucleotide-binding</keyword>
<reference evidence="11" key="1">
    <citation type="submission" date="2011-02" db="EMBL/GenBank/DDBJ databases">
        <title>The Genome Sequence of Capsaspora owczarzaki ATCC 30864.</title>
        <authorList>
            <person name="Russ C."/>
            <person name="Cuomo C."/>
            <person name="Burger G."/>
            <person name="Gray M.W."/>
            <person name="Holland P.W.H."/>
            <person name="King N."/>
            <person name="Lang F.B.F."/>
            <person name="Roger A.J."/>
            <person name="Ruiz-Trillo I."/>
            <person name="Young S.K."/>
            <person name="Zeng Q."/>
            <person name="Gargeya S."/>
            <person name="Alvarado L."/>
            <person name="Berlin A."/>
            <person name="Chapman S.B."/>
            <person name="Chen Z."/>
            <person name="Freedman E."/>
            <person name="Gellesch M."/>
            <person name="Goldberg J."/>
            <person name="Griggs A."/>
            <person name="Gujja S."/>
            <person name="Heilman E."/>
            <person name="Heiman D."/>
            <person name="Howarth C."/>
            <person name="Mehta T."/>
            <person name="Neiman D."/>
            <person name="Pearson M."/>
            <person name="Roberts A."/>
            <person name="Saif S."/>
            <person name="Shea T."/>
            <person name="Shenoy N."/>
            <person name="Sisk P."/>
            <person name="Stolte C."/>
            <person name="Sykes S."/>
            <person name="White J."/>
            <person name="Yandava C."/>
            <person name="Haas B."/>
            <person name="Nusbaum C."/>
            <person name="Birren B."/>
        </authorList>
    </citation>
    <scope>NUCLEOTIDE SEQUENCE</scope>
    <source>
        <strain evidence="11">ATCC 30864</strain>
    </source>
</reference>
<dbReference type="GO" id="GO:0004674">
    <property type="term" value="F:protein serine/threonine kinase activity"/>
    <property type="evidence" value="ECO:0007669"/>
    <property type="project" value="UniProtKB-KW"/>
</dbReference>
<evidence type="ECO:0000256" key="4">
    <source>
        <dbReference type="ARBA" id="ARBA00022777"/>
    </source>
</evidence>
<evidence type="ECO:0000256" key="8">
    <source>
        <dbReference type="SAM" id="Phobius"/>
    </source>
</evidence>
<dbReference type="PhylomeDB" id="A0A0D2X4I0"/>
<dbReference type="eggNOG" id="KOG0586">
    <property type="taxonomic scope" value="Eukaryota"/>
</dbReference>
<dbReference type="FunFam" id="1.10.510.10:FF:000571">
    <property type="entry name" value="Maternal embryonic leucine zipper kinase"/>
    <property type="match status" value="1"/>
</dbReference>
<evidence type="ECO:0000256" key="5">
    <source>
        <dbReference type="ARBA" id="ARBA00022840"/>
    </source>
</evidence>
<dbReference type="InterPro" id="IPR008271">
    <property type="entry name" value="Ser/Thr_kinase_AS"/>
</dbReference>
<organism evidence="10 11">
    <name type="scientific">Capsaspora owczarzaki (strain ATCC 30864)</name>
    <dbReference type="NCBI Taxonomy" id="595528"/>
    <lineage>
        <taxon>Eukaryota</taxon>
        <taxon>Filasterea</taxon>
        <taxon>Capsaspora</taxon>
    </lineage>
</organism>
<feature type="region of interest" description="Disordered" evidence="7">
    <location>
        <begin position="956"/>
        <end position="1107"/>
    </location>
</feature>
<feature type="binding site" evidence="6">
    <location>
        <position position="257"/>
    </location>
    <ligand>
        <name>ATP</name>
        <dbReference type="ChEBI" id="CHEBI:30616"/>
    </ligand>
</feature>
<dbReference type="EMBL" id="KE346370">
    <property type="protein sequence ID" value="KJE96094.1"/>
    <property type="molecule type" value="Genomic_DNA"/>
</dbReference>
<dbReference type="InterPro" id="IPR011009">
    <property type="entry name" value="Kinase-like_dom_sf"/>
</dbReference>
<feature type="region of interest" description="Disordered" evidence="7">
    <location>
        <begin position="540"/>
        <end position="586"/>
    </location>
</feature>
<feature type="compositionally biased region" description="Basic and acidic residues" evidence="7">
    <location>
        <begin position="956"/>
        <end position="972"/>
    </location>
</feature>
<keyword evidence="2" id="KW-0808">Transferase</keyword>
<dbReference type="OrthoDB" id="541276at2759"/>
<accession>A0A0D2X4I0</accession>
<dbReference type="PROSITE" id="PS00108">
    <property type="entry name" value="PROTEIN_KINASE_ST"/>
    <property type="match status" value="1"/>
</dbReference>
<evidence type="ECO:0000256" key="2">
    <source>
        <dbReference type="ARBA" id="ARBA00022679"/>
    </source>
</evidence>
<feature type="compositionally biased region" description="Acidic residues" evidence="7">
    <location>
        <begin position="983"/>
        <end position="1000"/>
    </location>
</feature>
<evidence type="ECO:0000313" key="11">
    <source>
        <dbReference type="Proteomes" id="UP000008743"/>
    </source>
</evidence>
<dbReference type="Pfam" id="PF00069">
    <property type="entry name" value="Pkinase"/>
    <property type="match status" value="1"/>
</dbReference>
<feature type="transmembrane region" description="Helical" evidence="8">
    <location>
        <begin position="102"/>
        <end position="127"/>
    </location>
</feature>
<dbReference type="PROSITE" id="PS50011">
    <property type="entry name" value="PROTEIN_KINASE_DOM"/>
    <property type="match status" value="1"/>
</dbReference>
<keyword evidence="8" id="KW-0812">Transmembrane</keyword>
<dbReference type="CDD" id="cd14003">
    <property type="entry name" value="STKc_AMPK-like"/>
    <property type="match status" value="1"/>
</dbReference>
<feature type="region of interest" description="Disordered" evidence="7">
    <location>
        <begin position="716"/>
        <end position="805"/>
    </location>
</feature>
<feature type="compositionally biased region" description="Basic and acidic residues" evidence="7">
    <location>
        <begin position="778"/>
        <end position="792"/>
    </location>
</feature>
<dbReference type="STRING" id="595528.A0A0D2X4I0"/>
<feature type="compositionally biased region" description="Low complexity" evidence="7">
    <location>
        <begin position="554"/>
        <end position="584"/>
    </location>
</feature>
<dbReference type="GO" id="GO:0005524">
    <property type="term" value="F:ATP binding"/>
    <property type="evidence" value="ECO:0007669"/>
    <property type="project" value="UniProtKB-UniRule"/>
</dbReference>
<keyword evidence="11" id="KW-1185">Reference proteome</keyword>
<keyword evidence="5 6" id="KW-0067">ATP-binding</keyword>
<name>A0A0D2X4I0_CAPO3</name>
<dbReference type="SUPFAM" id="SSF56112">
    <property type="entry name" value="Protein kinase-like (PK-like)"/>
    <property type="match status" value="1"/>
</dbReference>
<evidence type="ECO:0000256" key="6">
    <source>
        <dbReference type="PROSITE-ProRule" id="PRU10141"/>
    </source>
</evidence>
<keyword evidence="8" id="KW-0472">Membrane</keyword>
<dbReference type="GO" id="GO:0005737">
    <property type="term" value="C:cytoplasm"/>
    <property type="evidence" value="ECO:0007669"/>
    <property type="project" value="TreeGrafter"/>
</dbReference>
<keyword evidence="4 10" id="KW-0418">Kinase</keyword>
<feature type="region of interest" description="Disordered" evidence="7">
    <location>
        <begin position="823"/>
        <end position="876"/>
    </location>
</feature>
<evidence type="ECO:0000259" key="9">
    <source>
        <dbReference type="PROSITE" id="PS50011"/>
    </source>
</evidence>